<evidence type="ECO:0000313" key="16">
    <source>
        <dbReference type="Proteomes" id="UP000823868"/>
    </source>
</evidence>
<keyword evidence="8 12" id="KW-0028">Amino-acid biosynthesis</keyword>
<comment type="catalytic activity">
    <reaction evidence="1 12 14">
        <text>1-(5-phospho-beta-D-ribosyl)-5-[(5-phospho-beta-D-ribosylamino)methylideneamino]imidazole-4-carboxamide = 5-[(5-phospho-1-deoxy-D-ribulos-1-ylimino)methylamino]-1-(5-phospho-beta-D-ribosyl)imidazole-4-carboxamide</text>
        <dbReference type="Rhea" id="RHEA:15469"/>
        <dbReference type="ChEBI" id="CHEBI:58435"/>
        <dbReference type="ChEBI" id="CHEBI:58525"/>
        <dbReference type="EC" id="5.3.1.16"/>
    </reaction>
</comment>
<evidence type="ECO:0000256" key="7">
    <source>
        <dbReference type="ARBA" id="ARBA00022490"/>
    </source>
</evidence>
<evidence type="ECO:0000256" key="8">
    <source>
        <dbReference type="ARBA" id="ARBA00022605"/>
    </source>
</evidence>
<evidence type="ECO:0000313" key="15">
    <source>
        <dbReference type="EMBL" id="HIY20918.1"/>
    </source>
</evidence>
<dbReference type="PANTHER" id="PTHR43090">
    <property type="entry name" value="1-(5-PHOSPHORIBOSYL)-5-[(5-PHOSPHORIBOSYLAMINO)METHYLIDENEAMINO] IMIDAZOLE-4-CARBOXAMIDE ISOMERASE"/>
    <property type="match status" value="1"/>
</dbReference>
<dbReference type="InterPro" id="IPR044524">
    <property type="entry name" value="Isoase_HisA-like"/>
</dbReference>
<gene>
    <name evidence="12 15" type="primary">hisA</name>
    <name evidence="15" type="ORF">H9841_03320</name>
</gene>
<evidence type="ECO:0000256" key="5">
    <source>
        <dbReference type="ARBA" id="ARBA00012550"/>
    </source>
</evidence>
<dbReference type="GO" id="GO:0000105">
    <property type="term" value="P:L-histidine biosynthetic process"/>
    <property type="evidence" value="ECO:0007669"/>
    <property type="project" value="UniProtKB-UniRule"/>
</dbReference>
<dbReference type="InterPro" id="IPR023016">
    <property type="entry name" value="HisA/PriA"/>
</dbReference>
<keyword evidence="9 12" id="KW-0368">Histidine biosynthesis</keyword>
<evidence type="ECO:0000256" key="3">
    <source>
        <dbReference type="ARBA" id="ARBA00005133"/>
    </source>
</evidence>
<comment type="pathway">
    <text evidence="3 12 14">Amino-acid biosynthesis; L-histidine biosynthesis; L-histidine from 5-phospho-alpha-D-ribose 1-diphosphate: step 4/9.</text>
</comment>
<dbReference type="SUPFAM" id="SSF51366">
    <property type="entry name" value="Ribulose-phoshate binding barrel"/>
    <property type="match status" value="1"/>
</dbReference>
<evidence type="ECO:0000256" key="6">
    <source>
        <dbReference type="ARBA" id="ARBA00018464"/>
    </source>
</evidence>
<dbReference type="HAMAP" id="MF_01014">
    <property type="entry name" value="HisA"/>
    <property type="match status" value="1"/>
</dbReference>
<dbReference type="NCBIfam" id="TIGR00007">
    <property type="entry name" value="1-(5-phosphoribosyl)-5-[(5-phosphoribosylamino)methylideneamino]imidazole-4-carboxamide isomerase"/>
    <property type="match status" value="1"/>
</dbReference>
<comment type="similarity">
    <text evidence="4 12 13">Belongs to the HisA/HisF family.</text>
</comment>
<organism evidence="15 16">
    <name type="scientific">Candidatus Flavonifractor merdigallinarum</name>
    <dbReference type="NCBI Taxonomy" id="2838589"/>
    <lineage>
        <taxon>Bacteria</taxon>
        <taxon>Bacillati</taxon>
        <taxon>Bacillota</taxon>
        <taxon>Clostridia</taxon>
        <taxon>Eubacteriales</taxon>
        <taxon>Oscillospiraceae</taxon>
        <taxon>Flavonifractor</taxon>
    </lineage>
</organism>
<evidence type="ECO:0000256" key="1">
    <source>
        <dbReference type="ARBA" id="ARBA00000901"/>
    </source>
</evidence>
<dbReference type="InterPro" id="IPR006062">
    <property type="entry name" value="His_biosynth"/>
</dbReference>
<evidence type="ECO:0000256" key="11">
    <source>
        <dbReference type="ARBA" id="ARBA00030547"/>
    </source>
</evidence>
<dbReference type="AlphaFoldDB" id="A0A9D1Y7I7"/>
<evidence type="ECO:0000256" key="13">
    <source>
        <dbReference type="RuleBase" id="RU003657"/>
    </source>
</evidence>
<name>A0A9D1Y7I7_9FIRM</name>
<feature type="active site" description="Proton acceptor" evidence="12">
    <location>
        <position position="8"/>
    </location>
</feature>
<dbReference type="GO" id="GO:0003949">
    <property type="term" value="F:1-(5-phosphoribosyl)-5-[(5-phosphoribosylamino)methylideneamino]imidazole-4-carboxamide isomerase activity"/>
    <property type="evidence" value="ECO:0007669"/>
    <property type="project" value="UniProtKB-UniRule"/>
</dbReference>
<reference evidence="15" key="2">
    <citation type="submission" date="2021-04" db="EMBL/GenBank/DDBJ databases">
        <authorList>
            <person name="Gilroy R."/>
        </authorList>
    </citation>
    <scope>NUCLEOTIDE SEQUENCE</scope>
    <source>
        <strain evidence="15">ChiBcec16_6824</strain>
    </source>
</reference>
<dbReference type="CDD" id="cd04732">
    <property type="entry name" value="HisA"/>
    <property type="match status" value="1"/>
</dbReference>
<evidence type="ECO:0000256" key="4">
    <source>
        <dbReference type="ARBA" id="ARBA00009667"/>
    </source>
</evidence>
<protein>
    <recommendedName>
        <fullName evidence="6 12">1-(5-phosphoribosyl)-5-[(5-phosphoribosylamino)methylideneamino] imidazole-4-carboxamide isomerase</fullName>
        <ecNumber evidence="5 12">5.3.1.16</ecNumber>
    </recommendedName>
    <alternativeName>
        <fullName evidence="11 12">Phosphoribosylformimino-5-aminoimidazole carboxamide ribotide isomerase</fullName>
    </alternativeName>
</protein>
<dbReference type="FunFam" id="3.20.20.70:FF:000009">
    <property type="entry name" value="1-(5-phosphoribosyl)-5-[(5-phosphoribosylamino)methylideneamino] imidazole-4-carboxamide isomerase"/>
    <property type="match status" value="1"/>
</dbReference>
<reference evidence="15" key="1">
    <citation type="journal article" date="2021" name="PeerJ">
        <title>Extensive microbial diversity within the chicken gut microbiome revealed by metagenomics and culture.</title>
        <authorList>
            <person name="Gilroy R."/>
            <person name="Ravi A."/>
            <person name="Getino M."/>
            <person name="Pursley I."/>
            <person name="Horton D.L."/>
            <person name="Alikhan N.F."/>
            <person name="Baker D."/>
            <person name="Gharbi K."/>
            <person name="Hall N."/>
            <person name="Watson M."/>
            <person name="Adriaenssens E.M."/>
            <person name="Foster-Nyarko E."/>
            <person name="Jarju S."/>
            <person name="Secka A."/>
            <person name="Antonio M."/>
            <person name="Oren A."/>
            <person name="Chaudhuri R.R."/>
            <person name="La Ragione R."/>
            <person name="Hildebrand F."/>
            <person name="Pallen M.J."/>
        </authorList>
    </citation>
    <scope>NUCLEOTIDE SEQUENCE</scope>
    <source>
        <strain evidence="15">ChiBcec16_6824</strain>
    </source>
</reference>
<dbReference type="InterPro" id="IPR006063">
    <property type="entry name" value="HisA_bact_arch"/>
</dbReference>
<dbReference type="GO" id="GO:0000162">
    <property type="term" value="P:L-tryptophan biosynthetic process"/>
    <property type="evidence" value="ECO:0007669"/>
    <property type="project" value="TreeGrafter"/>
</dbReference>
<dbReference type="EC" id="5.3.1.16" evidence="5 12"/>
<keyword evidence="10 12" id="KW-0413">Isomerase</keyword>
<comment type="caution">
    <text evidence="15">The sequence shown here is derived from an EMBL/GenBank/DDBJ whole genome shotgun (WGS) entry which is preliminary data.</text>
</comment>
<dbReference type="GO" id="GO:0005737">
    <property type="term" value="C:cytoplasm"/>
    <property type="evidence" value="ECO:0007669"/>
    <property type="project" value="UniProtKB-SubCell"/>
</dbReference>
<accession>A0A9D1Y7I7</accession>
<evidence type="ECO:0000256" key="14">
    <source>
        <dbReference type="RuleBase" id="RU003658"/>
    </source>
</evidence>
<evidence type="ECO:0000256" key="9">
    <source>
        <dbReference type="ARBA" id="ARBA00023102"/>
    </source>
</evidence>
<dbReference type="Proteomes" id="UP000823868">
    <property type="component" value="Unassembled WGS sequence"/>
</dbReference>
<feature type="active site" description="Proton donor" evidence="12">
    <location>
        <position position="129"/>
    </location>
</feature>
<keyword evidence="7 12" id="KW-0963">Cytoplasm</keyword>
<evidence type="ECO:0000256" key="12">
    <source>
        <dbReference type="HAMAP-Rule" id="MF_01014"/>
    </source>
</evidence>
<dbReference type="Pfam" id="PF00977">
    <property type="entry name" value="His_biosynth"/>
    <property type="match status" value="1"/>
</dbReference>
<dbReference type="PANTHER" id="PTHR43090:SF2">
    <property type="entry name" value="1-(5-PHOSPHORIBOSYL)-5-[(5-PHOSPHORIBOSYLAMINO)METHYLIDENEAMINO] IMIDAZOLE-4-CARBOXAMIDE ISOMERASE"/>
    <property type="match status" value="1"/>
</dbReference>
<dbReference type="InterPro" id="IPR011060">
    <property type="entry name" value="RibuloseP-bd_barrel"/>
</dbReference>
<evidence type="ECO:0000256" key="10">
    <source>
        <dbReference type="ARBA" id="ARBA00023235"/>
    </source>
</evidence>
<proteinExistence type="inferred from homology"/>
<sequence>MILFPAIDLKDGKAVRLYKGDFATAHQVAEDPLATARAFYEAGARHIHMVDLDGARSGARQNGTIVQAVAEQSGLKVELGGGIRSMADLEEVFALGVWRAVIGSAAVSDPDFVREAVAQYGERIAVGIDAMDGIVKTAGWEQSSGLNYLDFAASMEKLGVKTIIFTDIATDGMLSGPSFARLSDLQKAVSCQIVASGGVSSNGDLFKLDAMGLYGAIIGKAYYAGTVDLPAAVRDAGQQG</sequence>
<dbReference type="Gene3D" id="3.20.20.70">
    <property type="entry name" value="Aldolase class I"/>
    <property type="match status" value="1"/>
</dbReference>
<dbReference type="InterPro" id="IPR013785">
    <property type="entry name" value="Aldolase_TIM"/>
</dbReference>
<dbReference type="EMBL" id="DXDX01000062">
    <property type="protein sequence ID" value="HIY20918.1"/>
    <property type="molecule type" value="Genomic_DNA"/>
</dbReference>
<comment type="subcellular location">
    <subcellularLocation>
        <location evidence="2 12 14">Cytoplasm</location>
    </subcellularLocation>
</comment>
<evidence type="ECO:0000256" key="2">
    <source>
        <dbReference type="ARBA" id="ARBA00004496"/>
    </source>
</evidence>